<dbReference type="SUPFAM" id="SSF88688">
    <property type="entry name" value="Families 57/38 glycoside transferase middle domain"/>
    <property type="match status" value="1"/>
</dbReference>
<accession>A0A5E6MA58</accession>
<evidence type="ECO:0000256" key="2">
    <source>
        <dbReference type="ARBA" id="ARBA00023277"/>
    </source>
</evidence>
<dbReference type="RefSeq" id="WP_142525000.1">
    <property type="nucleotide sequence ID" value="NZ_CABFUZ020000105.1"/>
</dbReference>
<comment type="similarity">
    <text evidence="1">Belongs to the glycosyl hydrolase 57 family.</text>
</comment>
<feature type="domain" description="Alpha-amylase/4-alpha-glucanotransferase central" evidence="4">
    <location>
        <begin position="314"/>
        <end position="390"/>
    </location>
</feature>
<keyword evidence="6" id="KW-0328">Glycosyltransferase</keyword>
<dbReference type="Gene3D" id="2.70.98.10">
    <property type="match status" value="1"/>
</dbReference>
<dbReference type="GO" id="GO:0005975">
    <property type="term" value="P:carbohydrate metabolic process"/>
    <property type="evidence" value="ECO:0007669"/>
    <property type="project" value="InterPro"/>
</dbReference>
<feature type="domain" description="Glycoside hydrolase family 57 N-terminal" evidence="3">
    <location>
        <begin position="25"/>
        <end position="253"/>
    </location>
</feature>
<dbReference type="InterPro" id="IPR015178">
    <property type="entry name" value="A-amylase/a-glucTrfase_central"/>
</dbReference>
<dbReference type="InterPro" id="IPR052046">
    <property type="entry name" value="GH57_Enzymes"/>
</dbReference>
<dbReference type="EC" id="2.4.1.25" evidence="6"/>
<dbReference type="OrthoDB" id="8476at2"/>
<protein>
    <submittedName>
        <fullName evidence="6">4-alpha-glucanotransferase</fullName>
        <ecNumber evidence="6">2.4.1.25</ecNumber>
    </submittedName>
</protein>
<dbReference type="Pfam" id="PF09094">
    <property type="entry name" value="AmyA-A_glucT_m"/>
    <property type="match status" value="1"/>
</dbReference>
<evidence type="ECO:0000313" key="7">
    <source>
        <dbReference type="Proteomes" id="UP000381693"/>
    </source>
</evidence>
<dbReference type="PANTHER" id="PTHR36306">
    <property type="entry name" value="ALPHA-AMYLASE-RELATED-RELATED"/>
    <property type="match status" value="1"/>
</dbReference>
<reference evidence="6" key="1">
    <citation type="submission" date="2019-09" db="EMBL/GenBank/DDBJ databases">
        <authorList>
            <person name="Cremers G."/>
        </authorList>
    </citation>
    <scope>NUCLEOTIDE SEQUENCE [LARGE SCALE GENOMIC DNA]</scope>
    <source>
        <strain evidence="6">3B</strain>
    </source>
</reference>
<keyword evidence="6" id="KW-0808">Transferase</keyword>
<name>A0A5E6MA58_9BACT</name>
<keyword evidence="2" id="KW-0119">Carbohydrate metabolism</keyword>
<dbReference type="InterPro" id="IPR014718">
    <property type="entry name" value="GH-type_carb-bd"/>
</dbReference>
<dbReference type="SUPFAM" id="SSF74650">
    <property type="entry name" value="Galactose mutarotase-like"/>
    <property type="match status" value="1"/>
</dbReference>
<dbReference type="EMBL" id="CABFUZ020000105">
    <property type="protein sequence ID" value="VVM06088.1"/>
    <property type="molecule type" value="Genomic_DNA"/>
</dbReference>
<proteinExistence type="inferred from homology"/>
<dbReference type="Gene3D" id="3.20.110.20">
    <property type="match status" value="1"/>
</dbReference>
<comment type="caution">
    <text evidence="6">The sequence shown here is derived from an EMBL/GenBank/DDBJ whole genome shotgun (WGS) entry which is preliminary data.</text>
</comment>
<evidence type="ECO:0000259" key="3">
    <source>
        <dbReference type="Pfam" id="PF03065"/>
    </source>
</evidence>
<dbReference type="Pfam" id="PF09095">
    <property type="entry name" value="AmyA-gluTrfs_C"/>
    <property type="match status" value="2"/>
</dbReference>
<evidence type="ECO:0000259" key="4">
    <source>
        <dbReference type="Pfam" id="PF09094"/>
    </source>
</evidence>
<dbReference type="InterPro" id="IPR028995">
    <property type="entry name" value="Glyco_hydro_57/38_cen_sf"/>
</dbReference>
<keyword evidence="7" id="KW-1185">Reference proteome</keyword>
<feature type="domain" description="Alpha-amylase/4-alpha-glucanotransferase C-terminal" evidence="5">
    <location>
        <begin position="407"/>
        <end position="455"/>
    </location>
</feature>
<sequence length="681" mass="78454">MVRLSSLRLVWVVHFHQPSGNFPEIYRRFRERVCRPFLDSLERHPRIRMGLHFSGGFLRCLEREEPELVEKLAGIVSREQVELLGGGFYEPILSLIPRQDALAQLRKTAEWIQKHFGVVPRGAWLPESVWEPYFPELLVEGGYEYALLEDRLLERAGLEPGELCHPFLTSHLSSTISLLPIASRPSAEIPFRPLREIHASLVQLCHRPDPQMLILAQNAEAYGFWPSTFHRFYEEAVLEEWLTYLENQSERLVLERPSEATAGRWPSVFVASGARTDLEGFALPAAASRSYFSVREDLSHRFDADRFFRFLHGGAWQEFFAKYSEANWLHKKMLAASFRMADLPNAANLPCRESLLAAQDHTSYWHAMSGGLFANYLRDAVFRLLLQVEEEVDRSSPSPPAATETADLDADREPEVILRTQLCRAVADPDYGGSLVELAFLPSHYNVANTLRRHPKVFPELPPIEPIEDWHRRHLFQEHFVPFETSLSQFEKESYIERGDFVNLPYRIVSLGADGAVRRLLLEREGGIYLDQERRPLRCQKLFELEEPGILRVRYSIINESELPLELLFVCEANYSFLSPEGPQRFLSFGEERLACGILFEKVDVQSWQLVDETRSLRWTWTLPDGPCTLWHYPVYTIGYANGQFEQNYQGSSLGIVRPLHLPALGIQAFTIFTRFDHLQG</sequence>
<dbReference type="GO" id="GO:0004134">
    <property type="term" value="F:4-alpha-glucanotransferase activity"/>
    <property type="evidence" value="ECO:0007669"/>
    <property type="project" value="UniProtKB-EC"/>
</dbReference>
<evidence type="ECO:0000313" key="6">
    <source>
        <dbReference type="EMBL" id="VVM06088.1"/>
    </source>
</evidence>
<feature type="domain" description="Alpha-amylase/4-alpha-glucanotransferase C-terminal" evidence="5">
    <location>
        <begin position="469"/>
        <end position="655"/>
    </location>
</feature>
<dbReference type="InterPro" id="IPR011330">
    <property type="entry name" value="Glyco_hydro/deAcase_b/a-brl"/>
</dbReference>
<dbReference type="InterPro" id="IPR004300">
    <property type="entry name" value="Glyco_hydro_57_N"/>
</dbReference>
<dbReference type="Proteomes" id="UP000381693">
    <property type="component" value="Unassembled WGS sequence"/>
</dbReference>
<gene>
    <name evidence="6" type="primary">jgt</name>
    <name evidence="6" type="ORF">MAMC_00941</name>
</gene>
<evidence type="ECO:0000259" key="5">
    <source>
        <dbReference type="Pfam" id="PF09095"/>
    </source>
</evidence>
<dbReference type="PANTHER" id="PTHR36306:SF1">
    <property type="entry name" value="ALPHA-AMYLASE-RELATED"/>
    <property type="match status" value="1"/>
</dbReference>
<dbReference type="GO" id="GO:0030246">
    <property type="term" value="F:carbohydrate binding"/>
    <property type="evidence" value="ECO:0007669"/>
    <property type="project" value="InterPro"/>
</dbReference>
<organism evidence="6 7">
    <name type="scientific">Methylacidimicrobium cyclopophantes</name>
    <dbReference type="NCBI Taxonomy" id="1041766"/>
    <lineage>
        <taxon>Bacteria</taxon>
        <taxon>Pseudomonadati</taxon>
        <taxon>Verrucomicrobiota</taxon>
        <taxon>Methylacidimicrobium</taxon>
    </lineage>
</organism>
<dbReference type="InterPro" id="IPR011013">
    <property type="entry name" value="Gal_mutarotase_sf_dom"/>
</dbReference>
<dbReference type="Pfam" id="PF03065">
    <property type="entry name" value="Glyco_hydro_57"/>
    <property type="match status" value="1"/>
</dbReference>
<dbReference type="SUPFAM" id="SSF88713">
    <property type="entry name" value="Glycoside hydrolase/deacetylase"/>
    <property type="match status" value="1"/>
</dbReference>
<evidence type="ECO:0000256" key="1">
    <source>
        <dbReference type="ARBA" id="ARBA00006821"/>
    </source>
</evidence>
<dbReference type="InterPro" id="IPR015179">
    <property type="entry name" value="A-amylase/a-glucTrfase_C"/>
</dbReference>
<dbReference type="AlphaFoldDB" id="A0A5E6MA58"/>